<evidence type="ECO:0000256" key="3">
    <source>
        <dbReference type="ARBA" id="ARBA00022475"/>
    </source>
</evidence>
<evidence type="ECO:0000313" key="10">
    <source>
        <dbReference type="EMBL" id="NVO23258.1"/>
    </source>
</evidence>
<dbReference type="AlphaFoldDB" id="A0A850Q8E5"/>
<evidence type="ECO:0000259" key="8">
    <source>
        <dbReference type="Pfam" id="PF02687"/>
    </source>
</evidence>
<reference evidence="10 11" key="1">
    <citation type="submission" date="2020-04" db="EMBL/GenBank/DDBJ databases">
        <title>Donghicola sp., a member of the Rhodobacteraceae family isolated from mangrove forest in Thailand.</title>
        <authorList>
            <person name="Charoenyingcharoen P."/>
            <person name="Yukphan P."/>
        </authorList>
    </citation>
    <scope>NUCLEOTIDE SEQUENCE [LARGE SCALE GENOMIC DNA]</scope>
    <source>
        <strain evidence="10 11">B5-SW-15</strain>
    </source>
</reference>
<keyword evidence="5 7" id="KW-1133">Transmembrane helix</keyword>
<name>A0A850Q8E5_9RHOB</name>
<dbReference type="Pfam" id="PF12704">
    <property type="entry name" value="MacB_PCD"/>
    <property type="match status" value="2"/>
</dbReference>
<feature type="transmembrane region" description="Helical" evidence="7">
    <location>
        <begin position="345"/>
        <end position="367"/>
    </location>
</feature>
<feature type="domain" description="MacB-like periplasmic core" evidence="9">
    <location>
        <begin position="421"/>
        <end position="614"/>
    </location>
</feature>
<evidence type="ECO:0000256" key="2">
    <source>
        <dbReference type="ARBA" id="ARBA00005236"/>
    </source>
</evidence>
<dbReference type="InterPro" id="IPR003838">
    <property type="entry name" value="ABC3_permease_C"/>
</dbReference>
<sequence>MKGQALAIGAVIAVGVAMQIMMTGLHLSLSETRDAYYERYRLADVFASATRVPNAVTSDLAGIDGVSRIEPRITGSARIDPADGGLPIAAMTISLPDGRAPAVNDLLITSGRKPDPNRNTEVVVLEAFAIARGLTVGDPLVATLNGTRMTLRIVGTATSPEFLYVTPPGEFVPDDGRYAVLWMPRAALEAAYDLRGGFNQALLTLSRDAKTEAVLDAVDRVLDPYGGTGAYARGDHMSNRFITEEINGLTMSSAVVPPVFLAVAAFLLYIVISRLVQAEREEIGLLKAFGYRNHEVGLHYLEMALAISLGGALAGCALGVVSGRAMIPLYTTYYKFPFLLFRLDAASFLIGLAGSVTVSSVGVLWVMRRIIALTPSEAMRPPTPPDYSRAGGVGRALAQWLDQPSRMVLRRITRQPARMAGAVIGIAAGMSLSLGMLTIFEGFNTALDRSFGQIDRSDATVSLIYPASDSILLELGRIDGVQQAEPVRQVAVVFRNGRATHRGAITGLAAGSDLYRALDGDGHPLTLPERGIVLSSSLAQVLGLQTGDTITLEIREAARPTVSAPVVAIADSLMGTPAYMRIEALNQLLGQRNRIAGAYLQIDPSQEAAVRQRLSNFPMIAGVSLSKDAQQAFARMMDQGAGSVRYVMGFMAFVITFGIIYNTARVAQAERARELASLRVIGFYRSETAFVLLGELGVVVLIALPLGLALGRWMAHGIAAGFSTEIYQVPVVAAPHSMGIATCVVLGAAVASGWLVKRDMDRADIILALKTRE</sequence>
<proteinExistence type="inferred from homology"/>
<gene>
    <name evidence="10" type="ORF">HJ536_07810</name>
</gene>
<keyword evidence="4 7" id="KW-0812">Transmembrane</keyword>
<evidence type="ECO:0000259" key="9">
    <source>
        <dbReference type="Pfam" id="PF12704"/>
    </source>
</evidence>
<dbReference type="Pfam" id="PF02687">
    <property type="entry name" value="FtsX"/>
    <property type="match status" value="2"/>
</dbReference>
<dbReference type="EMBL" id="JABCJE010000002">
    <property type="protein sequence ID" value="NVO23258.1"/>
    <property type="molecule type" value="Genomic_DNA"/>
</dbReference>
<dbReference type="PANTHER" id="PTHR30489:SF0">
    <property type="entry name" value="LIPOPROTEIN-RELEASING SYSTEM TRANSMEMBRANE PROTEIN LOLE"/>
    <property type="match status" value="1"/>
</dbReference>
<feature type="transmembrane region" description="Helical" evidence="7">
    <location>
        <begin position="733"/>
        <end position="756"/>
    </location>
</feature>
<feature type="transmembrane region" description="Helical" evidence="7">
    <location>
        <begin position="255"/>
        <end position="276"/>
    </location>
</feature>
<evidence type="ECO:0000256" key="5">
    <source>
        <dbReference type="ARBA" id="ARBA00022989"/>
    </source>
</evidence>
<evidence type="ECO:0000313" key="11">
    <source>
        <dbReference type="Proteomes" id="UP000592216"/>
    </source>
</evidence>
<evidence type="ECO:0000256" key="1">
    <source>
        <dbReference type="ARBA" id="ARBA00004651"/>
    </source>
</evidence>
<feature type="domain" description="ABC3 transporter permease C-terminal" evidence="8">
    <location>
        <begin position="647"/>
        <end position="755"/>
    </location>
</feature>
<evidence type="ECO:0000256" key="7">
    <source>
        <dbReference type="SAM" id="Phobius"/>
    </source>
</evidence>
<feature type="domain" description="MacB-like periplasmic core" evidence="9">
    <location>
        <begin position="12"/>
        <end position="220"/>
    </location>
</feature>
<evidence type="ECO:0000256" key="6">
    <source>
        <dbReference type="ARBA" id="ARBA00023136"/>
    </source>
</evidence>
<comment type="caution">
    <text evidence="10">The sequence shown here is derived from an EMBL/GenBank/DDBJ whole genome shotgun (WGS) entry which is preliminary data.</text>
</comment>
<dbReference type="InterPro" id="IPR025857">
    <property type="entry name" value="MacB_PCD"/>
</dbReference>
<protein>
    <submittedName>
        <fullName evidence="10">ABC transporter permease</fullName>
    </submittedName>
</protein>
<accession>A0A850Q8E5</accession>
<feature type="transmembrane region" description="Helical" evidence="7">
    <location>
        <begin position="419"/>
        <end position="440"/>
    </location>
</feature>
<dbReference type="Proteomes" id="UP000592216">
    <property type="component" value="Unassembled WGS sequence"/>
</dbReference>
<dbReference type="GO" id="GO:0044874">
    <property type="term" value="P:lipoprotein localization to outer membrane"/>
    <property type="evidence" value="ECO:0007669"/>
    <property type="project" value="TreeGrafter"/>
</dbReference>
<feature type="transmembrane region" description="Helical" evidence="7">
    <location>
        <begin position="688"/>
        <end position="713"/>
    </location>
</feature>
<feature type="transmembrane region" description="Helical" evidence="7">
    <location>
        <begin position="297"/>
        <end position="325"/>
    </location>
</feature>
<dbReference type="PANTHER" id="PTHR30489">
    <property type="entry name" value="LIPOPROTEIN-RELEASING SYSTEM TRANSMEMBRANE PROTEIN LOLE"/>
    <property type="match status" value="1"/>
</dbReference>
<feature type="domain" description="ABC3 transporter permease C-terminal" evidence="8">
    <location>
        <begin position="259"/>
        <end position="374"/>
    </location>
</feature>
<dbReference type="GO" id="GO:0098797">
    <property type="term" value="C:plasma membrane protein complex"/>
    <property type="evidence" value="ECO:0007669"/>
    <property type="project" value="TreeGrafter"/>
</dbReference>
<dbReference type="InterPro" id="IPR051447">
    <property type="entry name" value="Lipoprotein-release_system"/>
</dbReference>
<keyword evidence="6 7" id="KW-0472">Membrane</keyword>
<keyword evidence="3" id="KW-1003">Cell membrane</keyword>
<feature type="transmembrane region" description="Helical" evidence="7">
    <location>
        <begin position="646"/>
        <end position="667"/>
    </location>
</feature>
<evidence type="ECO:0000256" key="4">
    <source>
        <dbReference type="ARBA" id="ARBA00022692"/>
    </source>
</evidence>
<comment type="similarity">
    <text evidence="2">Belongs to the ABC-4 integral membrane protein family. LolC/E subfamily.</text>
</comment>
<comment type="subcellular location">
    <subcellularLocation>
        <location evidence="1">Cell membrane</location>
        <topology evidence="1">Multi-pass membrane protein</topology>
    </subcellularLocation>
</comment>
<organism evidence="10 11">
    <name type="scientific">Donghicola mangrovi</name>
    <dbReference type="NCBI Taxonomy" id="2729614"/>
    <lineage>
        <taxon>Bacteria</taxon>
        <taxon>Pseudomonadati</taxon>
        <taxon>Pseudomonadota</taxon>
        <taxon>Alphaproteobacteria</taxon>
        <taxon>Rhodobacterales</taxon>
        <taxon>Roseobacteraceae</taxon>
        <taxon>Donghicola</taxon>
    </lineage>
</organism>